<evidence type="ECO:0000256" key="1">
    <source>
        <dbReference type="ARBA" id="ARBA00008383"/>
    </source>
</evidence>
<dbReference type="InterPro" id="IPR044855">
    <property type="entry name" value="CoA-Trfase_III_dom3_sf"/>
</dbReference>
<dbReference type="OrthoDB" id="5863171at2759"/>
<dbReference type="InterPro" id="IPR003673">
    <property type="entry name" value="CoA-Trfase_fam_III"/>
</dbReference>
<dbReference type="InParanoid" id="B3M0C3"/>
<dbReference type="Pfam" id="PF02515">
    <property type="entry name" value="CoA_transf_3"/>
    <property type="match status" value="1"/>
</dbReference>
<organism evidence="4 5">
    <name type="scientific">Drosophila ananassae</name>
    <name type="common">Fruit fly</name>
    <dbReference type="NCBI Taxonomy" id="7217"/>
    <lineage>
        <taxon>Eukaryota</taxon>
        <taxon>Metazoa</taxon>
        <taxon>Ecdysozoa</taxon>
        <taxon>Arthropoda</taxon>
        <taxon>Hexapoda</taxon>
        <taxon>Insecta</taxon>
        <taxon>Pterygota</taxon>
        <taxon>Neoptera</taxon>
        <taxon>Endopterygota</taxon>
        <taxon>Diptera</taxon>
        <taxon>Brachycera</taxon>
        <taxon>Muscomorpha</taxon>
        <taxon>Ephydroidea</taxon>
        <taxon>Drosophilidae</taxon>
        <taxon>Drosophila</taxon>
        <taxon>Sophophora</taxon>
    </lineage>
</organism>
<evidence type="ECO:0008006" key="6">
    <source>
        <dbReference type="Google" id="ProtNLM"/>
    </source>
</evidence>
<keyword evidence="2" id="KW-0808">Transferase</keyword>
<dbReference type="STRING" id="7217.B3M0C3"/>
<proteinExistence type="inferred from homology"/>
<dbReference type="SMR" id="B3M0C3"/>
<dbReference type="Gene3D" id="3.30.1540.10">
    <property type="entry name" value="formyl-coa transferase, domain 3"/>
    <property type="match status" value="1"/>
</dbReference>
<name>B3M0C3_DROAN</name>
<dbReference type="Proteomes" id="UP000007801">
    <property type="component" value="Unassembled WGS sequence"/>
</dbReference>
<dbReference type="PhylomeDB" id="B3M0C3"/>
<dbReference type="PANTHER" id="PTHR48207">
    <property type="entry name" value="SUCCINATE--HYDROXYMETHYLGLUTARATE COA-TRANSFERASE"/>
    <property type="match status" value="1"/>
</dbReference>
<gene>
    <name evidence="4" type="primary">Dana\GF18334</name>
    <name evidence="4" type="synonym">dana_GLEANR_19592</name>
    <name evidence="4" type="ORF">GF18334</name>
</gene>
<reference evidence="4 5" key="1">
    <citation type="journal article" date="2007" name="Nature">
        <title>Evolution of genes and genomes on the Drosophila phylogeny.</title>
        <authorList>
            <consortium name="Drosophila 12 Genomes Consortium"/>
            <person name="Clark A.G."/>
            <person name="Eisen M.B."/>
            <person name="Smith D.R."/>
            <person name="Bergman C.M."/>
            <person name="Oliver B."/>
            <person name="Markow T.A."/>
            <person name="Kaufman T.C."/>
            <person name="Kellis M."/>
            <person name="Gelbart W."/>
            <person name="Iyer V.N."/>
            <person name="Pollard D.A."/>
            <person name="Sackton T.B."/>
            <person name="Larracuente A.M."/>
            <person name="Singh N.D."/>
            <person name="Abad J.P."/>
            <person name="Abt D.N."/>
            <person name="Adryan B."/>
            <person name="Aguade M."/>
            <person name="Akashi H."/>
            <person name="Anderson W.W."/>
            <person name="Aquadro C.F."/>
            <person name="Ardell D.H."/>
            <person name="Arguello R."/>
            <person name="Artieri C.G."/>
            <person name="Barbash D.A."/>
            <person name="Barker D."/>
            <person name="Barsanti P."/>
            <person name="Batterham P."/>
            <person name="Batzoglou S."/>
            <person name="Begun D."/>
            <person name="Bhutkar A."/>
            <person name="Blanco E."/>
            <person name="Bosak S.A."/>
            <person name="Bradley R.K."/>
            <person name="Brand A.D."/>
            <person name="Brent M.R."/>
            <person name="Brooks A.N."/>
            <person name="Brown R.H."/>
            <person name="Butlin R.K."/>
            <person name="Caggese C."/>
            <person name="Calvi B.R."/>
            <person name="Bernardo de Carvalho A."/>
            <person name="Caspi A."/>
            <person name="Castrezana S."/>
            <person name="Celniker S.E."/>
            <person name="Chang J.L."/>
            <person name="Chapple C."/>
            <person name="Chatterji S."/>
            <person name="Chinwalla A."/>
            <person name="Civetta A."/>
            <person name="Clifton S.W."/>
            <person name="Comeron J.M."/>
            <person name="Costello J.C."/>
            <person name="Coyne J.A."/>
            <person name="Daub J."/>
            <person name="David R.G."/>
            <person name="Delcher A.L."/>
            <person name="Delehaunty K."/>
            <person name="Do C.B."/>
            <person name="Ebling H."/>
            <person name="Edwards K."/>
            <person name="Eickbush T."/>
            <person name="Evans J.D."/>
            <person name="Filipski A."/>
            <person name="Findeiss S."/>
            <person name="Freyhult E."/>
            <person name="Fulton L."/>
            <person name="Fulton R."/>
            <person name="Garcia A.C."/>
            <person name="Gardiner A."/>
            <person name="Garfield D.A."/>
            <person name="Garvin B.E."/>
            <person name="Gibson G."/>
            <person name="Gilbert D."/>
            <person name="Gnerre S."/>
            <person name="Godfrey J."/>
            <person name="Good R."/>
            <person name="Gotea V."/>
            <person name="Gravely B."/>
            <person name="Greenberg A.J."/>
            <person name="Griffiths-Jones S."/>
            <person name="Gross S."/>
            <person name="Guigo R."/>
            <person name="Gustafson E.A."/>
            <person name="Haerty W."/>
            <person name="Hahn M.W."/>
            <person name="Halligan D.L."/>
            <person name="Halpern A.L."/>
            <person name="Halter G.M."/>
            <person name="Han M.V."/>
            <person name="Heger A."/>
            <person name="Hillier L."/>
            <person name="Hinrichs A.S."/>
            <person name="Holmes I."/>
            <person name="Hoskins R.A."/>
            <person name="Hubisz M.J."/>
            <person name="Hultmark D."/>
            <person name="Huntley M.A."/>
            <person name="Jaffe D.B."/>
            <person name="Jagadeeshan S."/>
            <person name="Jeck W.R."/>
            <person name="Johnson J."/>
            <person name="Jones C.D."/>
            <person name="Jordan W.C."/>
            <person name="Karpen G.H."/>
            <person name="Kataoka E."/>
            <person name="Keightley P.D."/>
            <person name="Kheradpour P."/>
            <person name="Kirkness E.F."/>
            <person name="Koerich L.B."/>
            <person name="Kristiansen K."/>
            <person name="Kudrna D."/>
            <person name="Kulathinal R.J."/>
            <person name="Kumar S."/>
            <person name="Kwok R."/>
            <person name="Lander E."/>
            <person name="Langley C.H."/>
            <person name="Lapoint R."/>
            <person name="Lazzaro B.P."/>
            <person name="Lee S.J."/>
            <person name="Levesque L."/>
            <person name="Li R."/>
            <person name="Lin C.F."/>
            <person name="Lin M.F."/>
            <person name="Lindblad-Toh K."/>
            <person name="Llopart A."/>
            <person name="Long M."/>
            <person name="Low L."/>
            <person name="Lozovsky E."/>
            <person name="Lu J."/>
            <person name="Luo M."/>
            <person name="Machado C.A."/>
            <person name="Makalowski W."/>
            <person name="Marzo M."/>
            <person name="Matsuda M."/>
            <person name="Matzkin L."/>
            <person name="McAllister B."/>
            <person name="McBride C.S."/>
            <person name="McKernan B."/>
            <person name="McKernan K."/>
            <person name="Mendez-Lago M."/>
            <person name="Minx P."/>
            <person name="Mollenhauer M.U."/>
            <person name="Montooth K."/>
            <person name="Mount S.M."/>
            <person name="Mu X."/>
            <person name="Myers E."/>
            <person name="Negre B."/>
            <person name="Newfeld S."/>
            <person name="Nielsen R."/>
            <person name="Noor M.A."/>
            <person name="O'Grady P."/>
            <person name="Pachter L."/>
            <person name="Papaceit M."/>
            <person name="Parisi M.J."/>
            <person name="Parisi M."/>
            <person name="Parts L."/>
            <person name="Pedersen J.S."/>
            <person name="Pesole G."/>
            <person name="Phillippy A.M."/>
            <person name="Ponting C.P."/>
            <person name="Pop M."/>
            <person name="Porcelli D."/>
            <person name="Powell J.R."/>
            <person name="Prohaska S."/>
            <person name="Pruitt K."/>
            <person name="Puig M."/>
            <person name="Quesneville H."/>
            <person name="Ram K.R."/>
            <person name="Rand D."/>
            <person name="Rasmussen M.D."/>
            <person name="Reed L.K."/>
            <person name="Reenan R."/>
            <person name="Reily A."/>
            <person name="Remington K.A."/>
            <person name="Rieger T.T."/>
            <person name="Ritchie M.G."/>
            <person name="Robin C."/>
            <person name="Rogers Y.H."/>
            <person name="Rohde C."/>
            <person name="Rozas J."/>
            <person name="Rubenfield M.J."/>
            <person name="Ruiz A."/>
            <person name="Russo S."/>
            <person name="Salzberg S.L."/>
            <person name="Sanchez-Gracia A."/>
            <person name="Saranga D.J."/>
            <person name="Sato H."/>
            <person name="Schaeffer S.W."/>
            <person name="Schatz M.C."/>
            <person name="Schlenke T."/>
            <person name="Schwartz R."/>
            <person name="Segarra C."/>
            <person name="Singh R.S."/>
            <person name="Sirot L."/>
            <person name="Sirota M."/>
            <person name="Sisneros N.B."/>
            <person name="Smith C.D."/>
            <person name="Smith T.F."/>
            <person name="Spieth J."/>
            <person name="Stage D.E."/>
            <person name="Stark A."/>
            <person name="Stephan W."/>
            <person name="Strausberg R.L."/>
            <person name="Strempel S."/>
            <person name="Sturgill D."/>
            <person name="Sutton G."/>
            <person name="Sutton G.G."/>
            <person name="Tao W."/>
            <person name="Teichmann S."/>
            <person name="Tobari Y.N."/>
            <person name="Tomimura Y."/>
            <person name="Tsolas J.M."/>
            <person name="Valente V.L."/>
            <person name="Venter E."/>
            <person name="Venter J.C."/>
            <person name="Vicario S."/>
            <person name="Vieira F.G."/>
            <person name="Vilella A.J."/>
            <person name="Villasante A."/>
            <person name="Walenz B."/>
            <person name="Wang J."/>
            <person name="Wasserman M."/>
            <person name="Watts T."/>
            <person name="Wilson D."/>
            <person name="Wilson R.K."/>
            <person name="Wing R.A."/>
            <person name="Wolfner M.F."/>
            <person name="Wong A."/>
            <person name="Wong G.K."/>
            <person name="Wu C.I."/>
            <person name="Wu G."/>
            <person name="Yamamoto D."/>
            <person name="Yang H.P."/>
            <person name="Yang S.P."/>
            <person name="Yorke J.A."/>
            <person name="Yoshida K."/>
            <person name="Zdobnov E."/>
            <person name="Zhang P."/>
            <person name="Zhang Y."/>
            <person name="Zimin A.V."/>
            <person name="Baldwin J."/>
            <person name="Abdouelleil A."/>
            <person name="Abdulkadir J."/>
            <person name="Abebe A."/>
            <person name="Abera B."/>
            <person name="Abreu J."/>
            <person name="Acer S.C."/>
            <person name="Aftuck L."/>
            <person name="Alexander A."/>
            <person name="An P."/>
            <person name="Anderson E."/>
            <person name="Anderson S."/>
            <person name="Arachi H."/>
            <person name="Azer M."/>
            <person name="Bachantsang P."/>
            <person name="Barry A."/>
            <person name="Bayul T."/>
            <person name="Berlin A."/>
            <person name="Bessette D."/>
            <person name="Bloom T."/>
            <person name="Blye J."/>
            <person name="Boguslavskiy L."/>
            <person name="Bonnet C."/>
            <person name="Boukhgalter B."/>
            <person name="Bourzgui I."/>
            <person name="Brown A."/>
            <person name="Cahill P."/>
            <person name="Channer S."/>
            <person name="Cheshatsang Y."/>
            <person name="Chuda L."/>
            <person name="Citroen M."/>
            <person name="Collymore A."/>
            <person name="Cooke P."/>
            <person name="Costello M."/>
            <person name="D'Aco K."/>
            <person name="Daza R."/>
            <person name="De Haan G."/>
            <person name="DeGray S."/>
            <person name="DeMaso C."/>
            <person name="Dhargay N."/>
            <person name="Dooley K."/>
            <person name="Dooley E."/>
            <person name="Doricent M."/>
            <person name="Dorje P."/>
            <person name="Dorjee K."/>
            <person name="Dupes A."/>
            <person name="Elong R."/>
            <person name="Falk J."/>
            <person name="Farina A."/>
            <person name="Faro S."/>
            <person name="Ferguson D."/>
            <person name="Fisher S."/>
            <person name="Foley C.D."/>
            <person name="Franke A."/>
            <person name="Friedrich D."/>
            <person name="Gadbois L."/>
            <person name="Gearin G."/>
            <person name="Gearin C.R."/>
            <person name="Giannoukos G."/>
            <person name="Goode T."/>
            <person name="Graham J."/>
            <person name="Grandbois E."/>
            <person name="Grewal S."/>
            <person name="Gyaltsen K."/>
            <person name="Hafez N."/>
            <person name="Hagos B."/>
            <person name="Hall J."/>
            <person name="Henson C."/>
            <person name="Hollinger A."/>
            <person name="Honan T."/>
            <person name="Huard M.D."/>
            <person name="Hughes L."/>
            <person name="Hurhula B."/>
            <person name="Husby M.E."/>
            <person name="Kamat A."/>
            <person name="Kanga B."/>
            <person name="Kashin S."/>
            <person name="Khazanovich D."/>
            <person name="Kisner P."/>
            <person name="Lance K."/>
            <person name="Lara M."/>
            <person name="Lee W."/>
            <person name="Lennon N."/>
            <person name="Letendre F."/>
            <person name="LeVine R."/>
            <person name="Lipovsky A."/>
            <person name="Liu X."/>
            <person name="Liu J."/>
            <person name="Liu S."/>
            <person name="Lokyitsang T."/>
            <person name="Lokyitsang Y."/>
            <person name="Lubonja R."/>
            <person name="Lui A."/>
            <person name="MacDonald P."/>
            <person name="Magnisalis V."/>
            <person name="Maru K."/>
            <person name="Matthews C."/>
            <person name="McCusker W."/>
            <person name="McDonough S."/>
            <person name="Mehta T."/>
            <person name="Meldrim J."/>
            <person name="Meneus L."/>
            <person name="Mihai O."/>
            <person name="Mihalev A."/>
            <person name="Mihova T."/>
            <person name="Mittelman R."/>
            <person name="Mlenga V."/>
            <person name="Montmayeur A."/>
            <person name="Mulrain L."/>
            <person name="Navidi A."/>
            <person name="Naylor J."/>
            <person name="Negash T."/>
            <person name="Nguyen T."/>
            <person name="Nguyen N."/>
            <person name="Nicol R."/>
            <person name="Norbu C."/>
            <person name="Norbu N."/>
            <person name="Novod N."/>
            <person name="O'Neill B."/>
            <person name="Osman S."/>
            <person name="Markiewicz E."/>
            <person name="Oyono O.L."/>
            <person name="Patti C."/>
            <person name="Phunkhang P."/>
            <person name="Pierre F."/>
            <person name="Priest M."/>
            <person name="Raghuraman S."/>
            <person name="Rege F."/>
            <person name="Reyes R."/>
            <person name="Rise C."/>
            <person name="Rogov P."/>
            <person name="Ross K."/>
            <person name="Ryan E."/>
            <person name="Settipalli S."/>
            <person name="Shea T."/>
            <person name="Sherpa N."/>
            <person name="Shi L."/>
            <person name="Shih D."/>
            <person name="Sparrow T."/>
            <person name="Spaulding J."/>
            <person name="Stalker J."/>
            <person name="Stange-Thomann N."/>
            <person name="Stavropoulos S."/>
            <person name="Stone C."/>
            <person name="Strader C."/>
            <person name="Tesfaye S."/>
            <person name="Thomson T."/>
            <person name="Thoulutsang Y."/>
            <person name="Thoulutsang D."/>
            <person name="Topham K."/>
            <person name="Topping I."/>
            <person name="Tsamla T."/>
            <person name="Vassiliev H."/>
            <person name="Vo A."/>
            <person name="Wangchuk T."/>
            <person name="Wangdi T."/>
            <person name="Weiand M."/>
            <person name="Wilkinson J."/>
            <person name="Wilson A."/>
            <person name="Yadav S."/>
            <person name="Young G."/>
            <person name="Yu Q."/>
            <person name="Zembek L."/>
            <person name="Zhong D."/>
            <person name="Zimmer A."/>
            <person name="Zwirko Z."/>
            <person name="Jaffe D.B."/>
            <person name="Alvarez P."/>
            <person name="Brockman W."/>
            <person name="Butler J."/>
            <person name="Chin C."/>
            <person name="Gnerre S."/>
            <person name="Grabherr M."/>
            <person name="Kleber M."/>
            <person name="Mauceli E."/>
            <person name="MacCallum I."/>
        </authorList>
    </citation>
    <scope>NUCLEOTIDE SEQUENCE [LARGE SCALE GENOMIC DNA]</scope>
    <source>
        <strain evidence="5">Tucson 14024-0371.13</strain>
    </source>
</reference>
<evidence type="ECO:0000313" key="4">
    <source>
        <dbReference type="EMBL" id="EDV43129.1"/>
    </source>
</evidence>
<evidence type="ECO:0000313" key="5">
    <source>
        <dbReference type="Proteomes" id="UP000007801"/>
    </source>
</evidence>
<protein>
    <recommendedName>
        <fullName evidence="6">Succinate--hydroxymethylglutarate CoA-transferase</fullName>
    </recommendedName>
</protein>
<dbReference type="FunCoup" id="B3M0C3">
    <property type="interactions" value="18"/>
</dbReference>
<feature type="compositionally biased region" description="Low complexity" evidence="3">
    <location>
        <begin position="34"/>
        <end position="51"/>
    </location>
</feature>
<dbReference type="eggNOG" id="KOG3957">
    <property type="taxonomic scope" value="Eukaryota"/>
</dbReference>
<dbReference type="OMA" id="IIAGPYC"/>
<dbReference type="Gene3D" id="3.40.50.10540">
    <property type="entry name" value="Crotonobetainyl-coa:carnitine coa-transferase, domain 1"/>
    <property type="match status" value="1"/>
</dbReference>
<evidence type="ECO:0000256" key="3">
    <source>
        <dbReference type="SAM" id="MobiDB-lite"/>
    </source>
</evidence>
<sequence length="450" mass="49567">MGMFLAQNRLLCRGFVNNRVCLQSLRNFAAATDNTKNKNTTTGNNNDSTASVNDSHPLQGVRILDLTRIIAGPYCTMVLADLGAEVIKVERPNFGDESRKWGPPFLENSTDSAYFLAPNRNKRSVCIDIKRGTKLLHKLAEISDVLVENYVPGTLERYGMGYEQLKKVNPKLIYCSLTGYGSVGPYAKRPGYDVIASSVGGLLHITGERDGPPSKVGVAVTDVATGLYAHGAILAALYQRHRTQRGQKIDVNLLSTCCSMLINVAANYLNAGVEAERWGTAHSSIVPYESFKTQDGYLTLGTGSDAQFQELCRRLNVESLSQDAKFKTNKDRVKHREELVQLLERILAKDTSRNWMQCFEGASFPVGPVNNIREVFEDEHIQAIGLVKTLPHPKAGSVKLVGPPVVYSDARNDARTAPPMLGEHTDEVLGELLGYKQDELAELREQGVIQ</sequence>
<feature type="region of interest" description="Disordered" evidence="3">
    <location>
        <begin position="34"/>
        <end position="54"/>
    </location>
</feature>
<dbReference type="PANTHER" id="PTHR48207:SF3">
    <property type="entry name" value="SUCCINATE--HYDROXYMETHYLGLUTARATE COA-TRANSFERASE"/>
    <property type="match status" value="1"/>
</dbReference>
<dbReference type="EMBL" id="CH902617">
    <property type="protein sequence ID" value="EDV43129.1"/>
    <property type="molecule type" value="Genomic_DNA"/>
</dbReference>
<dbReference type="InterPro" id="IPR050483">
    <property type="entry name" value="CoA-transferase_III_domain"/>
</dbReference>
<dbReference type="AlphaFoldDB" id="B3M0C3"/>
<dbReference type="InterPro" id="IPR023606">
    <property type="entry name" value="CoA-Trfase_III_dom_1_sf"/>
</dbReference>
<dbReference type="GO" id="GO:0047369">
    <property type="term" value="F:succinate-hydroxymethylglutarate CoA-transferase activity"/>
    <property type="evidence" value="ECO:0007669"/>
    <property type="project" value="TreeGrafter"/>
</dbReference>
<dbReference type="GO" id="GO:0005739">
    <property type="term" value="C:mitochondrion"/>
    <property type="evidence" value="ECO:0007669"/>
    <property type="project" value="TreeGrafter"/>
</dbReference>
<dbReference type="SUPFAM" id="SSF89796">
    <property type="entry name" value="CoA-transferase family III (CaiB/BaiF)"/>
    <property type="match status" value="1"/>
</dbReference>
<keyword evidence="5" id="KW-1185">Reference proteome</keyword>
<accession>B3M0C3</accession>
<comment type="similarity">
    <text evidence="1">Belongs to the CoA-transferase III family.</text>
</comment>
<dbReference type="HOGENOM" id="CLU_033975_0_0_1"/>
<dbReference type="FunFam" id="3.40.50.10540:FF:000005">
    <property type="entry name" value="succinate--hydroxymethylglutarate CoA-transferase isoform X1"/>
    <property type="match status" value="1"/>
</dbReference>
<evidence type="ECO:0000256" key="2">
    <source>
        <dbReference type="ARBA" id="ARBA00022679"/>
    </source>
</evidence>